<comment type="caution">
    <text evidence="6">The sequence shown here is derived from an EMBL/GenBank/DDBJ whole genome shotgun (WGS) entry which is preliminary data.</text>
</comment>
<dbReference type="PROSITE" id="PS50893">
    <property type="entry name" value="ABC_TRANSPORTER_2"/>
    <property type="match status" value="1"/>
</dbReference>
<protein>
    <submittedName>
        <fullName evidence="6">ABC transporter ATP-binding protein</fullName>
    </submittedName>
</protein>
<sequence>MMHVLDHISLEFLEGEMVCLLGPSGCGKSTLLRIIAGFDTPASGEVTIDGEKVRGPSPHHIFVFQHSGLLPWMTVWQNVELGVRNVGDVRARGEIIQENIDMVDLTGFEQHYPYQLSGGMQRRAELARALAANPDVLIMDEPFNGLDFLSHMKIREEIVNMHELLRKTTLVVTHDIDDALLMGDRVVVMSGRPAQVTLNRQLDFPHPRDPKKNTVLGDARDELFLMLGVSYAI</sequence>
<evidence type="ECO:0000256" key="4">
    <source>
        <dbReference type="ARBA" id="ARBA00022840"/>
    </source>
</evidence>
<comment type="similarity">
    <text evidence="1">Belongs to the ABC transporter superfamily.</text>
</comment>
<dbReference type="InterPro" id="IPR027417">
    <property type="entry name" value="P-loop_NTPase"/>
</dbReference>
<dbReference type="InterPro" id="IPR003439">
    <property type="entry name" value="ABC_transporter-like_ATP-bd"/>
</dbReference>
<dbReference type="InterPro" id="IPR017871">
    <property type="entry name" value="ABC_transporter-like_CS"/>
</dbReference>
<dbReference type="Pfam" id="PF00005">
    <property type="entry name" value="ABC_tran"/>
    <property type="match status" value="1"/>
</dbReference>
<proteinExistence type="inferred from homology"/>
<keyword evidence="2" id="KW-0813">Transport</keyword>
<evidence type="ECO:0000256" key="1">
    <source>
        <dbReference type="ARBA" id="ARBA00005417"/>
    </source>
</evidence>
<evidence type="ECO:0000256" key="2">
    <source>
        <dbReference type="ARBA" id="ARBA00022448"/>
    </source>
</evidence>
<dbReference type="EMBL" id="SPMZ01000050">
    <property type="protein sequence ID" value="NMQ20473.1"/>
    <property type="molecule type" value="Genomic_DNA"/>
</dbReference>
<feature type="domain" description="ABC transporter" evidence="5">
    <location>
        <begin position="2"/>
        <end position="216"/>
    </location>
</feature>
<dbReference type="PANTHER" id="PTHR42788:SF13">
    <property type="entry name" value="ALIPHATIC SULFONATES IMPORT ATP-BINDING PROTEIN SSUB"/>
    <property type="match status" value="1"/>
</dbReference>
<evidence type="ECO:0000313" key="7">
    <source>
        <dbReference type="Proteomes" id="UP000760480"/>
    </source>
</evidence>
<dbReference type="Gene3D" id="3.40.50.300">
    <property type="entry name" value="P-loop containing nucleotide triphosphate hydrolases"/>
    <property type="match status" value="1"/>
</dbReference>
<dbReference type="Proteomes" id="UP000760480">
    <property type="component" value="Unassembled WGS sequence"/>
</dbReference>
<evidence type="ECO:0000256" key="3">
    <source>
        <dbReference type="ARBA" id="ARBA00022741"/>
    </source>
</evidence>
<name>A0ABX1TM32_9GAMM</name>
<organism evidence="6 7">
    <name type="scientific">Candidatus Competibacter phosphatis</name>
    <dbReference type="NCBI Taxonomy" id="221280"/>
    <lineage>
        <taxon>Bacteria</taxon>
        <taxon>Pseudomonadati</taxon>
        <taxon>Pseudomonadota</taxon>
        <taxon>Gammaproteobacteria</taxon>
        <taxon>Candidatus Competibacteraceae</taxon>
        <taxon>Candidatus Competibacter</taxon>
    </lineage>
</organism>
<dbReference type="PROSITE" id="PS00211">
    <property type="entry name" value="ABC_TRANSPORTER_1"/>
    <property type="match status" value="1"/>
</dbReference>
<keyword evidence="7" id="KW-1185">Reference proteome</keyword>
<dbReference type="SMART" id="SM00382">
    <property type="entry name" value="AAA"/>
    <property type="match status" value="1"/>
</dbReference>
<dbReference type="SUPFAM" id="SSF52540">
    <property type="entry name" value="P-loop containing nucleoside triphosphate hydrolases"/>
    <property type="match status" value="1"/>
</dbReference>
<dbReference type="InterPro" id="IPR050166">
    <property type="entry name" value="ABC_transporter_ATP-bind"/>
</dbReference>
<reference evidence="6 7" key="1">
    <citation type="submission" date="2019-03" db="EMBL/GenBank/DDBJ databases">
        <title>Metabolic reconstructions from genomes of highly enriched 'Candidatus Accumulibacter' and 'Candidatus Competibacter' bioreactor populations.</title>
        <authorList>
            <person name="Annavajhala M.K."/>
            <person name="Welles L."/>
            <person name="Abbas B."/>
            <person name="Sorokin D."/>
            <person name="Park H."/>
            <person name="Van Loosdrecht M."/>
            <person name="Chandran K."/>
        </authorList>
    </citation>
    <scope>NUCLEOTIDE SEQUENCE [LARGE SCALE GENOMIC DNA]</scope>
    <source>
        <strain evidence="6 7">SBR_G</strain>
    </source>
</reference>
<evidence type="ECO:0000313" key="6">
    <source>
        <dbReference type="EMBL" id="NMQ20473.1"/>
    </source>
</evidence>
<gene>
    <name evidence="6" type="ORF">E4P82_15495</name>
</gene>
<evidence type="ECO:0000259" key="5">
    <source>
        <dbReference type="PROSITE" id="PS50893"/>
    </source>
</evidence>
<dbReference type="PANTHER" id="PTHR42788">
    <property type="entry name" value="TAURINE IMPORT ATP-BINDING PROTEIN-RELATED"/>
    <property type="match status" value="1"/>
</dbReference>
<dbReference type="GO" id="GO:0005524">
    <property type="term" value="F:ATP binding"/>
    <property type="evidence" value="ECO:0007669"/>
    <property type="project" value="UniProtKB-KW"/>
</dbReference>
<keyword evidence="3" id="KW-0547">Nucleotide-binding</keyword>
<accession>A0ABX1TM32</accession>
<keyword evidence="4 6" id="KW-0067">ATP-binding</keyword>
<dbReference type="InterPro" id="IPR003593">
    <property type="entry name" value="AAA+_ATPase"/>
</dbReference>